<gene>
    <name evidence="1" type="ordered locus">Strop_0577</name>
</gene>
<dbReference type="KEGG" id="stp:Strop_0577"/>
<protein>
    <submittedName>
        <fullName evidence="1">Uncharacterized protein</fullName>
    </submittedName>
</protein>
<dbReference type="STRING" id="369723.Strop_0577"/>
<evidence type="ECO:0000313" key="2">
    <source>
        <dbReference type="Proteomes" id="UP000000235"/>
    </source>
</evidence>
<keyword evidence="2" id="KW-1185">Reference proteome</keyword>
<dbReference type="EMBL" id="CP000667">
    <property type="protein sequence ID" value="ABP53058.1"/>
    <property type="molecule type" value="Genomic_DNA"/>
</dbReference>
<reference evidence="2" key="1">
    <citation type="journal article" date="2007" name="Proc. Natl. Acad. Sci. U.S.A.">
        <title>Genome sequencing reveals complex secondary metabolome in the marine actinomycete Salinispora tropica.</title>
        <authorList>
            <person name="Udwary D.W."/>
            <person name="Zeigler L."/>
            <person name="Asolkar R.N."/>
            <person name="Singan V."/>
            <person name="Lapidus A."/>
            <person name="Fenical W."/>
            <person name="Jensen P.R."/>
            <person name="Moore B.S."/>
        </authorList>
    </citation>
    <scope>NUCLEOTIDE SEQUENCE [LARGE SCALE GENOMIC DNA]</scope>
    <source>
        <strain evidence="2">ATCC BAA-916 / DSM 44818 / CNB-440</strain>
    </source>
</reference>
<sequence length="51" mass="5817">MTCYVAGYTGELAAANEIAELAWLTMRDRERVSPVDKMIFAHLHEAHLLRD</sequence>
<dbReference type="AlphaFoldDB" id="A4X2F8"/>
<evidence type="ECO:0000313" key="1">
    <source>
        <dbReference type="EMBL" id="ABP53058.1"/>
    </source>
</evidence>
<dbReference type="Proteomes" id="UP000000235">
    <property type="component" value="Chromosome"/>
</dbReference>
<proteinExistence type="predicted"/>
<accession>A4X2F8</accession>
<organism evidence="1 2">
    <name type="scientific">Salinispora tropica (strain ATCC BAA-916 / DSM 44818 / JCM 13857 / NBRC 105044 / CNB-440)</name>
    <dbReference type="NCBI Taxonomy" id="369723"/>
    <lineage>
        <taxon>Bacteria</taxon>
        <taxon>Bacillati</taxon>
        <taxon>Actinomycetota</taxon>
        <taxon>Actinomycetes</taxon>
        <taxon>Micromonosporales</taxon>
        <taxon>Micromonosporaceae</taxon>
        <taxon>Salinispora</taxon>
    </lineage>
</organism>
<dbReference type="eggNOG" id="COG0494">
    <property type="taxonomic scope" value="Bacteria"/>
</dbReference>
<dbReference type="HOGENOM" id="CLU_3103659_0_0_11"/>
<name>A4X2F8_SALTO</name>